<gene>
    <name evidence="1" type="ORF">B0H17DRAFT_1128228</name>
</gene>
<evidence type="ECO:0000313" key="2">
    <source>
        <dbReference type="Proteomes" id="UP001221757"/>
    </source>
</evidence>
<reference evidence="1" key="1">
    <citation type="submission" date="2023-03" db="EMBL/GenBank/DDBJ databases">
        <title>Massive genome expansion in bonnet fungi (Mycena s.s.) driven by repeated elements and novel gene families across ecological guilds.</title>
        <authorList>
            <consortium name="Lawrence Berkeley National Laboratory"/>
            <person name="Harder C.B."/>
            <person name="Miyauchi S."/>
            <person name="Viragh M."/>
            <person name="Kuo A."/>
            <person name="Thoen E."/>
            <person name="Andreopoulos B."/>
            <person name="Lu D."/>
            <person name="Skrede I."/>
            <person name="Drula E."/>
            <person name="Henrissat B."/>
            <person name="Morin E."/>
            <person name="Kohler A."/>
            <person name="Barry K."/>
            <person name="LaButti K."/>
            <person name="Morin E."/>
            <person name="Salamov A."/>
            <person name="Lipzen A."/>
            <person name="Mereny Z."/>
            <person name="Hegedus B."/>
            <person name="Baldrian P."/>
            <person name="Stursova M."/>
            <person name="Weitz H."/>
            <person name="Taylor A."/>
            <person name="Grigoriev I.V."/>
            <person name="Nagy L.G."/>
            <person name="Martin F."/>
            <person name="Kauserud H."/>
        </authorList>
    </citation>
    <scope>NUCLEOTIDE SEQUENCE</scope>
    <source>
        <strain evidence="1">CBHHK067</strain>
    </source>
</reference>
<keyword evidence="2" id="KW-1185">Reference proteome</keyword>
<proteinExistence type="predicted"/>
<sequence>MFFTSPGHSSTSPSLYPTNNAVEYMLDAQMPHWDGKILVMCSTEDVHDFQNLNKHEKLMAQSCVAWYMLCATVHGPANNSLNHPGKKASTAAPAAALNMVVLACSLVRIVLPAADNGPAVQVTAGMPRSPPGEAATAATDAAQTAANTSTSTVVSGYGSATANNNKNSVLQKHKFWAQICGVVVASKTSPYAQTIACMHKKGFGNGPNGQGLDTWFTW</sequence>
<accession>A0AAD7DYT0</accession>
<name>A0AAD7DYT0_MYCRO</name>
<comment type="caution">
    <text evidence="1">The sequence shown here is derived from an EMBL/GenBank/DDBJ whole genome shotgun (WGS) entry which is preliminary data.</text>
</comment>
<dbReference type="EMBL" id="JARKIE010000017">
    <property type="protein sequence ID" value="KAJ7701432.1"/>
    <property type="molecule type" value="Genomic_DNA"/>
</dbReference>
<organism evidence="1 2">
    <name type="scientific">Mycena rosella</name>
    <name type="common">Pink bonnet</name>
    <name type="synonym">Agaricus rosellus</name>
    <dbReference type="NCBI Taxonomy" id="1033263"/>
    <lineage>
        <taxon>Eukaryota</taxon>
        <taxon>Fungi</taxon>
        <taxon>Dikarya</taxon>
        <taxon>Basidiomycota</taxon>
        <taxon>Agaricomycotina</taxon>
        <taxon>Agaricomycetes</taxon>
        <taxon>Agaricomycetidae</taxon>
        <taxon>Agaricales</taxon>
        <taxon>Marasmiineae</taxon>
        <taxon>Mycenaceae</taxon>
        <taxon>Mycena</taxon>
    </lineage>
</organism>
<protein>
    <submittedName>
        <fullName evidence="1">Uncharacterized protein</fullName>
    </submittedName>
</protein>
<dbReference type="AlphaFoldDB" id="A0AAD7DYT0"/>
<evidence type="ECO:0000313" key="1">
    <source>
        <dbReference type="EMBL" id="KAJ7701432.1"/>
    </source>
</evidence>
<dbReference type="Proteomes" id="UP001221757">
    <property type="component" value="Unassembled WGS sequence"/>
</dbReference>